<dbReference type="Pfam" id="PF14559">
    <property type="entry name" value="TPR_19"/>
    <property type="match status" value="1"/>
</dbReference>
<dbReference type="OrthoDB" id="5406098at2"/>
<feature type="region of interest" description="Disordered" evidence="1">
    <location>
        <begin position="61"/>
        <end position="181"/>
    </location>
</feature>
<keyword evidence="2" id="KW-0812">Transmembrane</keyword>
<keyword evidence="4" id="KW-1185">Reference proteome</keyword>
<keyword evidence="2" id="KW-0472">Membrane</keyword>
<feature type="compositionally biased region" description="Basic and acidic residues" evidence="1">
    <location>
        <begin position="7"/>
        <end position="18"/>
    </location>
</feature>
<feature type="region of interest" description="Disordered" evidence="1">
    <location>
        <begin position="1"/>
        <end position="37"/>
    </location>
</feature>
<evidence type="ECO:0000313" key="3">
    <source>
        <dbReference type="EMBL" id="RFF32698.1"/>
    </source>
</evidence>
<dbReference type="RefSeq" id="WP_116649227.1">
    <property type="nucleotide sequence ID" value="NZ_QUZK01000004.1"/>
</dbReference>
<evidence type="ECO:0000256" key="1">
    <source>
        <dbReference type="SAM" id="MobiDB-lite"/>
    </source>
</evidence>
<dbReference type="Gene3D" id="1.25.40.10">
    <property type="entry name" value="Tetratricopeptide repeat domain"/>
    <property type="match status" value="2"/>
</dbReference>
<feature type="compositionally biased region" description="Basic and acidic residues" evidence="1">
    <location>
        <begin position="128"/>
        <end position="138"/>
    </location>
</feature>
<dbReference type="Proteomes" id="UP000260351">
    <property type="component" value="Unassembled WGS sequence"/>
</dbReference>
<dbReference type="InterPro" id="IPR019734">
    <property type="entry name" value="TPR_rpt"/>
</dbReference>
<evidence type="ECO:0000313" key="4">
    <source>
        <dbReference type="Proteomes" id="UP000260351"/>
    </source>
</evidence>
<sequence>MSLINDVLKDLERRKATEGAHAPRSTEQPRARRARRRSPRWTLWLLAAIAVGAVLHLSLEDTSPIGDGRKPQTLTARAGTTPAPDAVLDAGKPETQSDAPSQRKPAELGSEETPSRSTSDAESTDATAQRRVDPERPRGGPSRQEPVQPEPPEPLESTPARETEPAPKPEPNISIRRADGEAGQEDLLATAKRMLSRGQYQRAESRLRQLTEDRPELTEPYELLAGALMRRGRHDSAMRVLDDGLGRASEPAPLAALLGRQLLERGEIARARDILRHHAPAMAEAPEYHLLLAATHRQAGDHAAAAEHYRALTGILPRSGAAWIGLGASLESLEHPAEAAKAYNRALEGDDDRAARFARQRLAALAPITGEPQ</sequence>
<dbReference type="SUPFAM" id="SSF48452">
    <property type="entry name" value="TPR-like"/>
    <property type="match status" value="1"/>
</dbReference>
<dbReference type="InterPro" id="IPR011990">
    <property type="entry name" value="TPR-like_helical_dom_sf"/>
</dbReference>
<organism evidence="3 4">
    <name type="scientific">Wenzhouxiangella sediminis</name>
    <dbReference type="NCBI Taxonomy" id="1792836"/>
    <lineage>
        <taxon>Bacteria</taxon>
        <taxon>Pseudomonadati</taxon>
        <taxon>Pseudomonadota</taxon>
        <taxon>Gammaproteobacteria</taxon>
        <taxon>Chromatiales</taxon>
        <taxon>Wenzhouxiangellaceae</taxon>
        <taxon>Wenzhouxiangella</taxon>
    </lineage>
</organism>
<dbReference type="AlphaFoldDB" id="A0A3E1KCK1"/>
<gene>
    <name evidence="3" type="ORF">DZC52_00825</name>
</gene>
<comment type="caution">
    <text evidence="3">The sequence shown here is derived from an EMBL/GenBank/DDBJ whole genome shotgun (WGS) entry which is preliminary data.</text>
</comment>
<proteinExistence type="predicted"/>
<feature type="compositionally biased region" description="Polar residues" evidence="1">
    <location>
        <begin position="115"/>
        <end position="127"/>
    </location>
</feature>
<feature type="transmembrane region" description="Helical" evidence="2">
    <location>
        <begin position="41"/>
        <end position="59"/>
    </location>
</feature>
<name>A0A3E1KCK1_9GAMM</name>
<evidence type="ECO:0000256" key="2">
    <source>
        <dbReference type="SAM" id="Phobius"/>
    </source>
</evidence>
<keyword evidence="2" id="KW-1133">Transmembrane helix</keyword>
<accession>A0A3E1KCK1</accession>
<protein>
    <submittedName>
        <fullName evidence="3">Uncharacterized protein</fullName>
    </submittedName>
</protein>
<reference evidence="3 4" key="1">
    <citation type="submission" date="2018-08" db="EMBL/GenBank/DDBJ databases">
        <title>Wenzhouxiangella salilacus sp. nov., a novel bacterium isolated from a saline lake in Xinjiang Province, China.</title>
        <authorList>
            <person name="Han S."/>
        </authorList>
    </citation>
    <scope>NUCLEOTIDE SEQUENCE [LARGE SCALE GENOMIC DNA]</scope>
    <source>
        <strain evidence="3 4">XDB06</strain>
    </source>
</reference>
<dbReference type="EMBL" id="QUZK01000004">
    <property type="protein sequence ID" value="RFF32698.1"/>
    <property type="molecule type" value="Genomic_DNA"/>
</dbReference>
<dbReference type="SMART" id="SM00028">
    <property type="entry name" value="TPR"/>
    <property type="match status" value="2"/>
</dbReference>